<gene>
    <name evidence="3" type="ORF">C8J25_12311</name>
</gene>
<feature type="signal peptide" evidence="2">
    <location>
        <begin position="1"/>
        <end position="28"/>
    </location>
</feature>
<proteinExistence type="predicted"/>
<dbReference type="RefSeq" id="WP_107956097.1">
    <property type="nucleotide sequence ID" value="NZ_QAYE01000023.1"/>
</dbReference>
<evidence type="ECO:0000313" key="3">
    <source>
        <dbReference type="EMBL" id="PTW43410.1"/>
    </source>
</evidence>
<feature type="chain" id="PRO_5015704385" evidence="2">
    <location>
        <begin position="29"/>
        <end position="161"/>
    </location>
</feature>
<evidence type="ECO:0000256" key="2">
    <source>
        <dbReference type="SAM" id="SignalP"/>
    </source>
</evidence>
<accession>A0A2T5TVV2</accession>
<comment type="caution">
    <text evidence="3">The sequence shown here is derived from an EMBL/GenBank/DDBJ whole genome shotgun (WGS) entry which is preliminary data.</text>
</comment>
<evidence type="ECO:0000256" key="1">
    <source>
        <dbReference type="SAM" id="MobiDB-lite"/>
    </source>
</evidence>
<dbReference type="OrthoDB" id="7571830at2"/>
<sequence>MQQFRTALAGRMTAAILASTLALGPSQAQYLPTDQQLQTAFGSAYNHLGLMEYCMGKGFATAVDVANMRKSVVATIAGMTVTPAALAQQAVGRRGDIVGPQVIGQMDSSNPARPEEVREGQTMSLADNARAQKSSERTLCRQMAEQASAVVEAAASAASDP</sequence>
<feature type="region of interest" description="Disordered" evidence="1">
    <location>
        <begin position="100"/>
        <end position="140"/>
    </location>
</feature>
<organism evidence="3 4">
    <name type="scientific">Sphingomonas faeni</name>
    <dbReference type="NCBI Taxonomy" id="185950"/>
    <lineage>
        <taxon>Bacteria</taxon>
        <taxon>Pseudomonadati</taxon>
        <taxon>Pseudomonadota</taxon>
        <taxon>Alphaproteobacteria</taxon>
        <taxon>Sphingomonadales</taxon>
        <taxon>Sphingomonadaceae</taxon>
        <taxon>Sphingomonas</taxon>
    </lineage>
</organism>
<dbReference type="GeneID" id="91007950"/>
<dbReference type="AlphaFoldDB" id="A0A2T5TVV2"/>
<keyword evidence="2" id="KW-0732">Signal</keyword>
<reference evidence="3 4" key="1">
    <citation type="submission" date="2018-04" db="EMBL/GenBank/DDBJ databases">
        <title>Genomic Encyclopedia of Type Strains, Phase III (KMG-III): the genomes of soil and plant-associated and newly described type strains.</title>
        <authorList>
            <person name="Whitman W."/>
        </authorList>
    </citation>
    <scope>NUCLEOTIDE SEQUENCE [LARGE SCALE GENOMIC DNA]</scope>
    <source>
        <strain evidence="3 4">MA-olki</strain>
    </source>
</reference>
<dbReference type="EMBL" id="QAYE01000023">
    <property type="protein sequence ID" value="PTW43410.1"/>
    <property type="molecule type" value="Genomic_DNA"/>
</dbReference>
<protein>
    <submittedName>
        <fullName evidence="3">Uncharacterized protein</fullName>
    </submittedName>
</protein>
<name>A0A2T5TVV2_9SPHN</name>
<dbReference type="Proteomes" id="UP000244013">
    <property type="component" value="Unassembled WGS sequence"/>
</dbReference>
<evidence type="ECO:0000313" key="4">
    <source>
        <dbReference type="Proteomes" id="UP000244013"/>
    </source>
</evidence>